<dbReference type="CDD" id="cd17319">
    <property type="entry name" value="MFS_ExuT_GudP_like"/>
    <property type="match status" value="1"/>
</dbReference>
<proteinExistence type="predicted"/>
<evidence type="ECO:0000256" key="1">
    <source>
        <dbReference type="ARBA" id="ARBA00004141"/>
    </source>
</evidence>
<reference evidence="7 8" key="1">
    <citation type="submission" date="2024-09" db="EMBL/GenBank/DDBJ databases">
        <authorList>
            <person name="Sun Q."/>
            <person name="Mori K."/>
        </authorList>
    </citation>
    <scope>NUCLEOTIDE SEQUENCE [LARGE SCALE GENOMIC DNA]</scope>
    <source>
        <strain evidence="7 8">CICC 11035S</strain>
    </source>
</reference>
<feature type="transmembrane region" description="Helical" evidence="5">
    <location>
        <begin position="317"/>
        <end position="336"/>
    </location>
</feature>
<evidence type="ECO:0000313" key="7">
    <source>
        <dbReference type="EMBL" id="MFC0687235.1"/>
    </source>
</evidence>
<dbReference type="EMBL" id="JBHLTM010000085">
    <property type="protein sequence ID" value="MFC0687235.1"/>
    <property type="molecule type" value="Genomic_DNA"/>
</dbReference>
<accession>A0ABV6SD96</accession>
<dbReference type="InterPro" id="IPR036259">
    <property type="entry name" value="MFS_trans_sf"/>
</dbReference>
<gene>
    <name evidence="7" type="ORF">ACFFF8_21855</name>
</gene>
<dbReference type="InterPro" id="IPR011701">
    <property type="entry name" value="MFS"/>
</dbReference>
<feature type="transmembrane region" description="Helical" evidence="5">
    <location>
        <begin position="30"/>
        <end position="47"/>
    </location>
</feature>
<feature type="transmembrane region" description="Helical" evidence="5">
    <location>
        <begin position="188"/>
        <end position="208"/>
    </location>
</feature>
<feature type="transmembrane region" description="Helical" evidence="5">
    <location>
        <begin position="342"/>
        <end position="364"/>
    </location>
</feature>
<feature type="transmembrane region" description="Helical" evidence="5">
    <location>
        <begin position="288"/>
        <end position="305"/>
    </location>
</feature>
<dbReference type="SUPFAM" id="SSF103473">
    <property type="entry name" value="MFS general substrate transporter"/>
    <property type="match status" value="1"/>
</dbReference>
<feature type="transmembrane region" description="Helical" evidence="5">
    <location>
        <begin position="376"/>
        <end position="402"/>
    </location>
</feature>
<evidence type="ECO:0000259" key="6">
    <source>
        <dbReference type="PROSITE" id="PS50850"/>
    </source>
</evidence>
<keyword evidence="3 5" id="KW-1133">Transmembrane helix</keyword>
<dbReference type="PANTHER" id="PTHR11662">
    <property type="entry name" value="SOLUTE CARRIER FAMILY 17"/>
    <property type="match status" value="1"/>
</dbReference>
<dbReference type="Pfam" id="PF07690">
    <property type="entry name" value="MFS_1"/>
    <property type="match status" value="1"/>
</dbReference>
<organism evidence="7 8">
    <name type="scientific">Novosphingobium clariflavum</name>
    <dbReference type="NCBI Taxonomy" id="2029884"/>
    <lineage>
        <taxon>Bacteria</taxon>
        <taxon>Pseudomonadati</taxon>
        <taxon>Pseudomonadota</taxon>
        <taxon>Alphaproteobacteria</taxon>
        <taxon>Sphingomonadales</taxon>
        <taxon>Sphingomonadaceae</taxon>
        <taxon>Novosphingobium</taxon>
    </lineage>
</organism>
<comment type="caution">
    <text evidence="7">The sequence shown here is derived from an EMBL/GenBank/DDBJ whole genome shotgun (WGS) entry which is preliminary data.</text>
</comment>
<evidence type="ECO:0000313" key="8">
    <source>
        <dbReference type="Proteomes" id="UP001589858"/>
    </source>
</evidence>
<dbReference type="Proteomes" id="UP001589858">
    <property type="component" value="Unassembled WGS sequence"/>
</dbReference>
<dbReference type="InterPro" id="IPR050382">
    <property type="entry name" value="MFS_Na/Anion_cotransporter"/>
</dbReference>
<sequence>MDAGTTSVADGIGNGAGASVPAAPVKVGRYRWVVVSLLFAATAVNYIDRQMIGVLKPTLAGEFGWTESDFAGIVFWFQLAYAIGYLSFGKIVDVLGARLGYTVAIVIWTVSHMAHGFATGVASFAAARFGLGIGESGNFPAGIRAVTDWFPQKERAFAIGLFNAGANVGAIITPLLVPLLVLWFDWRAAFFVTGLFGIAWLAAWWVMYRHPLKHGRISAAELAWIQQDPADSVEKIGWMRLLTVRETWAYALGKFLIDPIWWFFLFWLPGYLFERYDLDLKTFGLPLAAIYLISDLGSVGGGWLSSRLLKAGRTPNFARKVTMLISALCVLPIWFAQAIDSVWAAVLIIGLATAAHQAFSANLYTLPSDTFPRGAVGSVVGIGGTVGALGGMGMALFAGYILDATHSYQLLFAICASAYLLALAAVHLLSPKLEQAKI</sequence>
<evidence type="ECO:0000256" key="3">
    <source>
        <dbReference type="ARBA" id="ARBA00022989"/>
    </source>
</evidence>
<dbReference type="PROSITE" id="PS50850">
    <property type="entry name" value="MFS"/>
    <property type="match status" value="1"/>
</dbReference>
<feature type="transmembrane region" description="Helical" evidence="5">
    <location>
        <begin position="157"/>
        <end position="182"/>
    </location>
</feature>
<feature type="domain" description="Major facilitator superfamily (MFS) profile" evidence="6">
    <location>
        <begin position="34"/>
        <end position="434"/>
    </location>
</feature>
<keyword evidence="4 5" id="KW-0472">Membrane</keyword>
<evidence type="ECO:0000256" key="4">
    <source>
        <dbReference type="ARBA" id="ARBA00023136"/>
    </source>
</evidence>
<name>A0ABV6SD96_9SPHN</name>
<feature type="transmembrane region" description="Helical" evidence="5">
    <location>
        <begin position="100"/>
        <end position="126"/>
    </location>
</feature>
<dbReference type="Gene3D" id="1.20.1250.20">
    <property type="entry name" value="MFS general substrate transporter like domains"/>
    <property type="match status" value="2"/>
</dbReference>
<keyword evidence="8" id="KW-1185">Reference proteome</keyword>
<feature type="transmembrane region" description="Helical" evidence="5">
    <location>
        <begin position="408"/>
        <end position="429"/>
    </location>
</feature>
<comment type="subcellular location">
    <subcellularLocation>
        <location evidence="1">Membrane</location>
        <topology evidence="1">Multi-pass membrane protein</topology>
    </subcellularLocation>
</comment>
<feature type="transmembrane region" description="Helical" evidence="5">
    <location>
        <begin position="68"/>
        <end position="88"/>
    </location>
</feature>
<protein>
    <submittedName>
        <fullName evidence="7">MFS transporter</fullName>
    </submittedName>
</protein>
<feature type="transmembrane region" description="Helical" evidence="5">
    <location>
        <begin position="248"/>
        <end position="268"/>
    </location>
</feature>
<evidence type="ECO:0000256" key="5">
    <source>
        <dbReference type="SAM" id="Phobius"/>
    </source>
</evidence>
<evidence type="ECO:0000256" key="2">
    <source>
        <dbReference type="ARBA" id="ARBA00022692"/>
    </source>
</evidence>
<dbReference type="InterPro" id="IPR020846">
    <property type="entry name" value="MFS_dom"/>
</dbReference>
<dbReference type="RefSeq" id="WP_267219782.1">
    <property type="nucleotide sequence ID" value="NZ_JAPCWC010000005.1"/>
</dbReference>
<dbReference type="PANTHER" id="PTHR11662:SF285">
    <property type="entry name" value="HEXURONATE TRANSPORTER"/>
    <property type="match status" value="1"/>
</dbReference>
<keyword evidence="2 5" id="KW-0812">Transmembrane</keyword>